<dbReference type="Proteomes" id="UP001602119">
    <property type="component" value="Unassembled WGS sequence"/>
</dbReference>
<keyword evidence="3 7" id="KW-0418">Kinase</keyword>
<evidence type="ECO:0000256" key="5">
    <source>
        <dbReference type="PROSITE-ProRule" id="PRU10141"/>
    </source>
</evidence>
<evidence type="ECO:0000256" key="1">
    <source>
        <dbReference type="ARBA" id="ARBA00022679"/>
    </source>
</evidence>
<dbReference type="PANTHER" id="PTHR43289:SF34">
    <property type="entry name" value="SERINE_THREONINE-PROTEIN KINASE YBDM-RELATED"/>
    <property type="match status" value="1"/>
</dbReference>
<keyword evidence="8" id="KW-1185">Reference proteome</keyword>
<sequence>MARSELTSNDPKRIGGYRLLARLGAGGMGTVYLGRARGGQTVAIKVVRSDLANDSSFLARFRREAKTLLLVDGGFTCRVIEMDLEGSPPYLVTEYVDGPSLSDHLAQEGPLDSESTRTLAIGLADALRSIHATGVVHRDLKPSNILLSAAGPKVIDFGIAQVLDATSITRTGVVVGSSGYMAPEQFDGQGGQPADIFAWACTVIFAATGNPPFGSGPLEAVVFRLRNEAPVLDGLPEDLQLIVGSALKKDPAERPTASQLISQLIPDSRTSAAPTAELTWSLLAESWRAPIPEPQGAPGSRRKKAWLAGGIAAAAAIGVGVPTLLYEAPWARNGKGMTGVLSAPTPAHASNSVAVSVTASPTKSPTSSAMPRKPVEIADAALAVAEAMGTTRFTLKVSGWDEMGFDAEGELAFHPPAATRYRMDLSYFGDNENAESIANVTLIGNRGFNTASDNPTDEDIGSWVADHILPEPFMTARRVRWASSPYAIRALVAASSDVKQTMIGGQIFLKGTAPMDKMAKSDTVGPLYKPLLSFSKKRSVKFTIILDQNLAPSRIIQSIPIFESDEIPATTTYSDWGMPSEPKTP</sequence>
<evidence type="ECO:0000259" key="6">
    <source>
        <dbReference type="PROSITE" id="PS50011"/>
    </source>
</evidence>
<dbReference type="PROSITE" id="PS50011">
    <property type="entry name" value="PROTEIN_KINASE_DOM"/>
    <property type="match status" value="1"/>
</dbReference>
<dbReference type="InterPro" id="IPR017441">
    <property type="entry name" value="Protein_kinase_ATP_BS"/>
</dbReference>
<dbReference type="SUPFAM" id="SSF56112">
    <property type="entry name" value="Protein kinase-like (PK-like)"/>
    <property type="match status" value="1"/>
</dbReference>
<dbReference type="GO" id="GO:0004674">
    <property type="term" value="F:protein serine/threonine kinase activity"/>
    <property type="evidence" value="ECO:0007669"/>
    <property type="project" value="UniProtKB-KW"/>
</dbReference>
<keyword evidence="1" id="KW-0808">Transferase</keyword>
<organism evidence="7 8">
    <name type="scientific">Microtetraspora fusca</name>
    <dbReference type="NCBI Taxonomy" id="1997"/>
    <lineage>
        <taxon>Bacteria</taxon>
        <taxon>Bacillati</taxon>
        <taxon>Actinomycetota</taxon>
        <taxon>Actinomycetes</taxon>
        <taxon>Streptosporangiales</taxon>
        <taxon>Streptosporangiaceae</taxon>
        <taxon>Microtetraspora</taxon>
    </lineage>
</organism>
<dbReference type="Pfam" id="PF00069">
    <property type="entry name" value="Pkinase"/>
    <property type="match status" value="1"/>
</dbReference>
<dbReference type="PANTHER" id="PTHR43289">
    <property type="entry name" value="MITOGEN-ACTIVATED PROTEIN KINASE KINASE KINASE 20-RELATED"/>
    <property type="match status" value="1"/>
</dbReference>
<proteinExistence type="predicted"/>
<evidence type="ECO:0000313" key="8">
    <source>
        <dbReference type="Proteomes" id="UP001602119"/>
    </source>
</evidence>
<dbReference type="PROSITE" id="PS00108">
    <property type="entry name" value="PROTEIN_KINASE_ST"/>
    <property type="match status" value="1"/>
</dbReference>
<dbReference type="RefSeq" id="WP_387347756.1">
    <property type="nucleotide sequence ID" value="NZ_JBIAXI010000042.1"/>
</dbReference>
<keyword evidence="7" id="KW-0723">Serine/threonine-protein kinase</keyword>
<dbReference type="InterPro" id="IPR011009">
    <property type="entry name" value="Kinase-like_dom_sf"/>
</dbReference>
<dbReference type="InterPro" id="IPR008271">
    <property type="entry name" value="Ser/Thr_kinase_AS"/>
</dbReference>
<dbReference type="PROSITE" id="PS00107">
    <property type="entry name" value="PROTEIN_KINASE_ATP"/>
    <property type="match status" value="1"/>
</dbReference>
<dbReference type="Gene3D" id="1.10.510.10">
    <property type="entry name" value="Transferase(Phosphotransferase) domain 1"/>
    <property type="match status" value="1"/>
</dbReference>
<feature type="domain" description="Protein kinase" evidence="6">
    <location>
        <begin position="17"/>
        <end position="265"/>
    </location>
</feature>
<feature type="binding site" evidence="5">
    <location>
        <position position="45"/>
    </location>
    <ligand>
        <name>ATP</name>
        <dbReference type="ChEBI" id="CHEBI:30616"/>
    </ligand>
</feature>
<evidence type="ECO:0000313" key="7">
    <source>
        <dbReference type="EMBL" id="MFF4779076.1"/>
    </source>
</evidence>
<accession>A0ABW6VJJ0</accession>
<comment type="caution">
    <text evidence="7">The sequence shown here is derived from an EMBL/GenBank/DDBJ whole genome shotgun (WGS) entry which is preliminary data.</text>
</comment>
<dbReference type="InterPro" id="IPR000719">
    <property type="entry name" value="Prot_kinase_dom"/>
</dbReference>
<protein>
    <submittedName>
        <fullName evidence="7">Serine/threonine protein kinase</fullName>
    </submittedName>
</protein>
<evidence type="ECO:0000256" key="2">
    <source>
        <dbReference type="ARBA" id="ARBA00022741"/>
    </source>
</evidence>
<evidence type="ECO:0000256" key="3">
    <source>
        <dbReference type="ARBA" id="ARBA00022777"/>
    </source>
</evidence>
<keyword evidence="4 5" id="KW-0067">ATP-binding</keyword>
<gene>
    <name evidence="7" type="ORF">ACFY05_40280</name>
</gene>
<dbReference type="EMBL" id="JBIAXI010000042">
    <property type="protein sequence ID" value="MFF4779076.1"/>
    <property type="molecule type" value="Genomic_DNA"/>
</dbReference>
<keyword evidence="2 5" id="KW-0547">Nucleotide-binding</keyword>
<reference evidence="7 8" key="1">
    <citation type="submission" date="2024-10" db="EMBL/GenBank/DDBJ databases">
        <title>The Natural Products Discovery Center: Release of the First 8490 Sequenced Strains for Exploring Actinobacteria Biosynthetic Diversity.</title>
        <authorList>
            <person name="Kalkreuter E."/>
            <person name="Kautsar S.A."/>
            <person name="Yang D."/>
            <person name="Bader C.D."/>
            <person name="Teijaro C.N."/>
            <person name="Fluegel L."/>
            <person name="Davis C.M."/>
            <person name="Simpson J.R."/>
            <person name="Lauterbach L."/>
            <person name="Steele A.D."/>
            <person name="Gui C."/>
            <person name="Meng S."/>
            <person name="Li G."/>
            <person name="Viehrig K."/>
            <person name="Ye F."/>
            <person name="Su P."/>
            <person name="Kiefer A.F."/>
            <person name="Nichols A."/>
            <person name="Cepeda A.J."/>
            <person name="Yan W."/>
            <person name="Fan B."/>
            <person name="Jiang Y."/>
            <person name="Adhikari A."/>
            <person name="Zheng C.-J."/>
            <person name="Schuster L."/>
            <person name="Cowan T.M."/>
            <person name="Smanski M.J."/>
            <person name="Chevrette M.G."/>
            <person name="De Carvalho L.P.S."/>
            <person name="Shen B."/>
        </authorList>
    </citation>
    <scope>NUCLEOTIDE SEQUENCE [LARGE SCALE GENOMIC DNA]</scope>
    <source>
        <strain evidence="7 8">NPDC001281</strain>
    </source>
</reference>
<dbReference type="Gene3D" id="3.30.200.20">
    <property type="entry name" value="Phosphorylase Kinase, domain 1"/>
    <property type="match status" value="1"/>
</dbReference>
<evidence type="ECO:0000256" key="4">
    <source>
        <dbReference type="ARBA" id="ARBA00022840"/>
    </source>
</evidence>
<name>A0ABW6VJJ0_MICFU</name>
<dbReference type="SMART" id="SM00220">
    <property type="entry name" value="S_TKc"/>
    <property type="match status" value="1"/>
</dbReference>
<dbReference type="CDD" id="cd14014">
    <property type="entry name" value="STKc_PknB_like"/>
    <property type="match status" value="1"/>
</dbReference>